<dbReference type="Gene3D" id="3.40.50.300">
    <property type="entry name" value="P-loop containing nucleotide triphosphate hydrolases"/>
    <property type="match status" value="1"/>
</dbReference>
<protein>
    <recommendedName>
        <fullName evidence="3">NACHT domain-containing protein</fullName>
    </recommendedName>
</protein>
<name>A0ABY8A7C3_9ACTN</name>
<dbReference type="EMBL" id="CP095749">
    <property type="protein sequence ID" value="WEB40624.1"/>
    <property type="molecule type" value="Genomic_DNA"/>
</dbReference>
<organism evidence="1 2">
    <name type="scientific">Streptomyces yunnanensis</name>
    <dbReference type="NCBI Taxonomy" id="156453"/>
    <lineage>
        <taxon>Bacteria</taxon>
        <taxon>Bacillati</taxon>
        <taxon>Actinomycetota</taxon>
        <taxon>Actinomycetes</taxon>
        <taxon>Kitasatosporales</taxon>
        <taxon>Streptomycetaceae</taxon>
        <taxon>Streptomyces</taxon>
    </lineage>
</organism>
<reference evidence="1 2" key="1">
    <citation type="submission" date="2022-03" db="EMBL/GenBank/DDBJ databases">
        <title>Streptomyces yunnanensis P86,complete genome.</title>
        <authorList>
            <person name="Chen S."/>
            <person name="Zhang Q."/>
        </authorList>
    </citation>
    <scope>NUCLEOTIDE SEQUENCE [LARGE SCALE GENOMIC DNA]</scope>
    <source>
        <strain evidence="1 2">P86</strain>
    </source>
</reference>
<proteinExistence type="predicted"/>
<evidence type="ECO:0000313" key="2">
    <source>
        <dbReference type="Proteomes" id="UP001218629"/>
    </source>
</evidence>
<dbReference type="SUPFAM" id="SSF52540">
    <property type="entry name" value="P-loop containing nucleoside triphosphate hydrolases"/>
    <property type="match status" value="1"/>
</dbReference>
<dbReference type="Proteomes" id="UP001218629">
    <property type="component" value="Chromosome"/>
</dbReference>
<sequence>MKFDLTTLGPREFENLSQALAVAELGSALTVFGAGPDGGREATFRGEVSFGENGPSWNGYGVIQAKYCETLSTPQRDATWLIKQIHSEMNAWATSPKRKPRPEYIVFATNVSLSAVPRAGGIDRVSKELDAQCKALGLKGWHVWHAESIHRLLEVHAGVRTSYAAWILPGDVLAELYSHLSVRRQATARAFQRYLARELLRDLHVNLDQAGSADDVQISLADVFIDLPMGHHGQHSPDQPMNTLETLILKCDRKASGSTFSHEKPNIRRYVLVGGPGQGKSTISQFLCQLYRAKMITEAVIGKTADVAKAVRLINSHAERENLSPKAHRWPVKIPLTQLADDLAHGRSKSILQFLAQRVTDAADFAISPADLREWLASFPWLLLLDGLDEVPLSSNRDQVMQAINDFLMEVEEASADIVIVATTRPQGYTEEFSPSFFRHFELKPLNKDRALHYAEKLAVARHGAASDRTDRLMRRLSQAADEAATARLMSSPLQVTIMAVLLDRIGKAPKDRYSLFRDYYRVIYERELEKEGPSTNLLQDYKADIDSIHADVGLLLQIRSERSGDTESRIGTAEFKKVVRQRLETEGHGGAGLDNLTDSVIRAATDRLVFLVPSRADEVGFEIRSLQEFWAADALMSSSDENIRERLGAISASSHWRNVLLFSIGKIFAERRHLRDAVGAVVAELNSFSAQPHSQNRRLLLGSRLAVDILADGMVKAPKHEAVLIDQAMKLLALPADPVLEQLANCLSETGVPVAHDCVDTWLLEKQKVTESLLTFLGARCEVGDTWASQRLHRIREMADVETRRKLLELGFEMNYTSLLELSARDLLDVPSSQISRLCNFGWRRRQSTRLSPVKNPDWFNEVVAIFDGARTEGPYVTSLATGFVQFGFASDGYAGDERWARADFTEVPKTHWIRKVQDFARDPSTGSLGAAVAACIESESSAWQSSYALPWPIGAVLQDLVDDQISIDRIADPQYVGDPERWRAIEDSWGPTISWEQATVGFHQSIRDDLPFFPIGCSAVRFADRRRRDTVSQRLLASTCEELARCPENTSRAFLAELVLAAITGFVSNRDGWTPSEVRHLRQMTEYSLYKSDRADLDWVHNIRSVDEDFLDWIDSIEREKPRRILAHGGSRVLVREWTKDFRRSGLGAILCKTRSLKLTKAAMNKIAKEWRRVAGHAEVDIHHRATVCLALSWCAPPADEADYNRRLETLREGVLEGVFAEDHVVELIGLFHNPLQQKLLLTLLDELKIQNSAILESAFERLVADQMSVPTKVEYSALESG</sequence>
<gene>
    <name evidence="1" type="ORF">MOV08_15930</name>
</gene>
<keyword evidence="2" id="KW-1185">Reference proteome</keyword>
<accession>A0ABY8A7C3</accession>
<dbReference type="InterPro" id="IPR027417">
    <property type="entry name" value="P-loop_NTPase"/>
</dbReference>
<evidence type="ECO:0000313" key="1">
    <source>
        <dbReference type="EMBL" id="WEB40624.1"/>
    </source>
</evidence>
<evidence type="ECO:0008006" key="3">
    <source>
        <dbReference type="Google" id="ProtNLM"/>
    </source>
</evidence>
<dbReference type="RefSeq" id="WP_275307818.1">
    <property type="nucleotide sequence ID" value="NZ_CP095749.1"/>
</dbReference>